<dbReference type="STRING" id="1168221.R7YMW2"/>
<dbReference type="EMBL" id="JH767562">
    <property type="protein sequence ID" value="EON63198.1"/>
    <property type="molecule type" value="Genomic_DNA"/>
</dbReference>
<dbReference type="Pfam" id="PF01636">
    <property type="entry name" value="APH"/>
    <property type="match status" value="1"/>
</dbReference>
<dbReference type="eggNOG" id="ENOG502SN24">
    <property type="taxonomic scope" value="Eukaryota"/>
</dbReference>
<evidence type="ECO:0000259" key="1">
    <source>
        <dbReference type="Pfam" id="PF01636"/>
    </source>
</evidence>
<organism evidence="2 3">
    <name type="scientific">Coniosporium apollinis (strain CBS 100218)</name>
    <name type="common">Rock-inhabiting black yeast</name>
    <dbReference type="NCBI Taxonomy" id="1168221"/>
    <lineage>
        <taxon>Eukaryota</taxon>
        <taxon>Fungi</taxon>
        <taxon>Dikarya</taxon>
        <taxon>Ascomycota</taxon>
        <taxon>Pezizomycotina</taxon>
        <taxon>Dothideomycetes</taxon>
        <taxon>Dothideomycetes incertae sedis</taxon>
        <taxon>Coniosporium</taxon>
    </lineage>
</organism>
<reference evidence="3" key="1">
    <citation type="submission" date="2012-06" db="EMBL/GenBank/DDBJ databases">
        <title>The genome sequence of Coniosporium apollinis CBS 100218.</title>
        <authorList>
            <consortium name="The Broad Institute Genome Sequencing Platform"/>
            <person name="Cuomo C."/>
            <person name="Gorbushina A."/>
            <person name="Noack S."/>
            <person name="Walker B."/>
            <person name="Young S.K."/>
            <person name="Zeng Q."/>
            <person name="Gargeya S."/>
            <person name="Fitzgerald M."/>
            <person name="Haas B."/>
            <person name="Abouelleil A."/>
            <person name="Alvarado L."/>
            <person name="Arachchi H.M."/>
            <person name="Berlin A.M."/>
            <person name="Chapman S.B."/>
            <person name="Goldberg J."/>
            <person name="Griggs A."/>
            <person name="Gujja S."/>
            <person name="Hansen M."/>
            <person name="Howarth C."/>
            <person name="Imamovic A."/>
            <person name="Larimer J."/>
            <person name="McCowan C."/>
            <person name="Montmayeur A."/>
            <person name="Murphy C."/>
            <person name="Neiman D."/>
            <person name="Pearson M."/>
            <person name="Priest M."/>
            <person name="Roberts A."/>
            <person name="Saif S."/>
            <person name="Shea T."/>
            <person name="Sisk P."/>
            <person name="Sykes S."/>
            <person name="Wortman J."/>
            <person name="Nusbaum C."/>
            <person name="Birren B."/>
        </authorList>
    </citation>
    <scope>NUCLEOTIDE SEQUENCE [LARGE SCALE GENOMIC DNA]</scope>
    <source>
        <strain evidence="3">CBS 100218</strain>
    </source>
</reference>
<accession>R7YMW2</accession>
<dbReference type="Proteomes" id="UP000016924">
    <property type="component" value="Unassembled WGS sequence"/>
</dbReference>
<sequence>MASISLPYYVDAATLPAGLPTLDEIESSQDVLVEQTGRKVVGVGQYYIVKYGRAVELMEGEIMLFLGQVTAVPVPRIYALCKDPSNKKAYIVMERIAGKNLDIAWPSLSQTQKDFIATRLRANFSELRKLPSPGGYCSVGKRPLLDNVFWTRDTVDTISGPFSTEAELNDAMIEKYIFNNLPQKKANFYRRAFPSVLRGHPPVFTHGDFQRKNVMVREVPRSGESEQEECEYEPVIIDWESAGWYLSYWEYSRALFACGGWRDDWSVWVDKILDPFLQEWAWVNMLLTELWF</sequence>
<dbReference type="InterPro" id="IPR051678">
    <property type="entry name" value="AGP_Transferase"/>
</dbReference>
<proteinExistence type="predicted"/>
<dbReference type="GeneID" id="19899736"/>
<dbReference type="HOGENOM" id="CLU_021768_5_1_1"/>
<dbReference type="OrthoDB" id="4177236at2759"/>
<dbReference type="PANTHER" id="PTHR21310">
    <property type="entry name" value="AMINOGLYCOSIDE PHOSPHOTRANSFERASE-RELATED-RELATED"/>
    <property type="match status" value="1"/>
</dbReference>
<evidence type="ECO:0000313" key="2">
    <source>
        <dbReference type="EMBL" id="EON63198.1"/>
    </source>
</evidence>
<protein>
    <recommendedName>
        <fullName evidence="1">Aminoglycoside phosphotransferase domain-containing protein</fullName>
    </recommendedName>
</protein>
<feature type="domain" description="Aminoglycoside phosphotransferase" evidence="1">
    <location>
        <begin position="58"/>
        <end position="262"/>
    </location>
</feature>
<dbReference type="InterPro" id="IPR011009">
    <property type="entry name" value="Kinase-like_dom_sf"/>
</dbReference>
<evidence type="ECO:0000313" key="3">
    <source>
        <dbReference type="Proteomes" id="UP000016924"/>
    </source>
</evidence>
<dbReference type="SUPFAM" id="SSF56112">
    <property type="entry name" value="Protein kinase-like (PK-like)"/>
    <property type="match status" value="1"/>
</dbReference>
<name>R7YMW2_CONA1</name>
<keyword evidence="3" id="KW-1185">Reference proteome</keyword>
<dbReference type="PANTHER" id="PTHR21310:SF48">
    <property type="entry name" value="AMINOGLYCOSIDE PHOSPHOTRANSFERASE DOMAIN-CONTAINING PROTEIN"/>
    <property type="match status" value="1"/>
</dbReference>
<dbReference type="InterPro" id="IPR002575">
    <property type="entry name" value="Aminoglycoside_PTrfase"/>
</dbReference>
<gene>
    <name evidence="2" type="ORF">W97_02425</name>
</gene>
<dbReference type="AlphaFoldDB" id="R7YMW2"/>
<dbReference type="OMA" id="HGDCQRK"/>
<dbReference type="CDD" id="cd05120">
    <property type="entry name" value="APH_ChoK_like"/>
    <property type="match status" value="1"/>
</dbReference>
<dbReference type="RefSeq" id="XP_007778515.1">
    <property type="nucleotide sequence ID" value="XM_007780325.1"/>
</dbReference>